<keyword evidence="4" id="KW-0479">Metal-binding</keyword>
<dbReference type="OrthoDB" id="9782387at2"/>
<keyword evidence="3" id="KW-0949">S-adenosyl-L-methionine</keyword>
<gene>
    <name evidence="9" type="ORF">EDD28_2288</name>
</gene>
<evidence type="ECO:0000256" key="7">
    <source>
        <dbReference type="SAM" id="MobiDB-lite"/>
    </source>
</evidence>
<dbReference type="PROSITE" id="PS51918">
    <property type="entry name" value="RADICAL_SAM"/>
    <property type="match status" value="1"/>
</dbReference>
<evidence type="ECO:0000259" key="8">
    <source>
        <dbReference type="PROSITE" id="PS51918"/>
    </source>
</evidence>
<dbReference type="InterPro" id="IPR012840">
    <property type="entry name" value="NrdG2"/>
</dbReference>
<dbReference type="NCBIfam" id="TIGR02495">
    <property type="entry name" value="NrdG2"/>
    <property type="match status" value="1"/>
</dbReference>
<keyword evidence="9" id="KW-0670">Pyruvate</keyword>
<dbReference type="Gene3D" id="3.20.20.70">
    <property type="entry name" value="Aldolase class I"/>
    <property type="match status" value="1"/>
</dbReference>
<feature type="compositionally biased region" description="Low complexity" evidence="7">
    <location>
        <begin position="10"/>
        <end position="21"/>
    </location>
</feature>
<dbReference type="Pfam" id="PF04055">
    <property type="entry name" value="Radical_SAM"/>
    <property type="match status" value="1"/>
</dbReference>
<evidence type="ECO:0000256" key="4">
    <source>
        <dbReference type="ARBA" id="ARBA00022723"/>
    </source>
</evidence>
<name>A0A3N2DD29_9MICO</name>
<dbReference type="RefSeq" id="WP_123739691.1">
    <property type="nucleotide sequence ID" value="NZ_RKHQ01000001.1"/>
</dbReference>
<dbReference type="PANTHER" id="PTHR30352">
    <property type="entry name" value="PYRUVATE FORMATE-LYASE-ACTIVATING ENZYME"/>
    <property type="match status" value="1"/>
</dbReference>
<dbReference type="PANTHER" id="PTHR30352:SF13">
    <property type="entry name" value="GLYCYL-RADICAL ENZYME ACTIVATING ENZYME YJJW-RELATED"/>
    <property type="match status" value="1"/>
</dbReference>
<organism evidence="9 10">
    <name type="scientific">Salana multivorans</name>
    <dbReference type="NCBI Taxonomy" id="120377"/>
    <lineage>
        <taxon>Bacteria</taxon>
        <taxon>Bacillati</taxon>
        <taxon>Actinomycetota</taxon>
        <taxon>Actinomycetes</taxon>
        <taxon>Micrococcales</taxon>
        <taxon>Beutenbergiaceae</taxon>
        <taxon>Salana</taxon>
    </lineage>
</organism>
<dbReference type="SUPFAM" id="SSF102114">
    <property type="entry name" value="Radical SAM enzymes"/>
    <property type="match status" value="1"/>
</dbReference>
<feature type="region of interest" description="Disordered" evidence="7">
    <location>
        <begin position="1"/>
        <end position="33"/>
    </location>
</feature>
<keyword evidence="10" id="KW-1185">Reference proteome</keyword>
<dbReference type="InterPro" id="IPR058240">
    <property type="entry name" value="rSAM_sf"/>
</dbReference>
<comment type="caution">
    <text evidence="9">The sequence shown here is derived from an EMBL/GenBank/DDBJ whole genome shotgun (WGS) entry which is preliminary data.</text>
</comment>
<keyword evidence="5" id="KW-0408">Iron</keyword>
<protein>
    <submittedName>
        <fullName evidence="9">Pyruvate formate lyase activating enzyme</fullName>
    </submittedName>
</protein>
<keyword evidence="2" id="KW-0004">4Fe-4S</keyword>
<dbReference type="SFLD" id="SFLDG01094">
    <property type="entry name" value="Uncharacterised_Radical_SAM_Su"/>
    <property type="match status" value="1"/>
</dbReference>
<accession>A0A3N2DD29</accession>
<dbReference type="InterPro" id="IPR013785">
    <property type="entry name" value="Aldolase_TIM"/>
</dbReference>
<dbReference type="GO" id="GO:0051539">
    <property type="term" value="F:4 iron, 4 sulfur cluster binding"/>
    <property type="evidence" value="ECO:0007669"/>
    <property type="project" value="UniProtKB-KW"/>
</dbReference>
<evidence type="ECO:0000313" key="10">
    <source>
        <dbReference type="Proteomes" id="UP000275356"/>
    </source>
</evidence>
<dbReference type="Proteomes" id="UP000275356">
    <property type="component" value="Unassembled WGS sequence"/>
</dbReference>
<keyword evidence="9" id="KW-0456">Lyase</keyword>
<keyword evidence="6" id="KW-0411">Iron-sulfur</keyword>
<evidence type="ECO:0000256" key="2">
    <source>
        <dbReference type="ARBA" id="ARBA00022485"/>
    </source>
</evidence>
<evidence type="ECO:0000313" key="9">
    <source>
        <dbReference type="EMBL" id="ROR97683.1"/>
    </source>
</evidence>
<dbReference type="InterPro" id="IPR034457">
    <property type="entry name" value="Organic_radical-activating"/>
</dbReference>
<evidence type="ECO:0000256" key="1">
    <source>
        <dbReference type="ARBA" id="ARBA00001966"/>
    </source>
</evidence>
<dbReference type="CDD" id="cd01335">
    <property type="entry name" value="Radical_SAM"/>
    <property type="match status" value="1"/>
</dbReference>
<dbReference type="EMBL" id="RKHQ01000001">
    <property type="protein sequence ID" value="ROR97683.1"/>
    <property type="molecule type" value="Genomic_DNA"/>
</dbReference>
<evidence type="ECO:0000256" key="3">
    <source>
        <dbReference type="ARBA" id="ARBA00022691"/>
    </source>
</evidence>
<sequence length="273" mass="28861">MTVPVDASVGPAPGARPATRAGRPDARASRPVGRAMPDDVLLDSLQIAGLVPFSTVDWPGRLVATAFLQGCPWQCTYCHNPDLQSCLEPGSVTWAEVADLLASRRGLLDALVLTGGEPTRQPGALAAARWARRNGFEVGLHTAGPYPSRLAALLDNVDWVGLDVKASAARYDGVVAAPNAGRKAGESLRLVLAAAERGLGYEVRTTVAPGMAVDTLRLARELRDAGVATYALQQARAEGTLHLRDAHPPGWDEEFAGLVEDVRALGFPALHVR</sequence>
<evidence type="ECO:0000256" key="5">
    <source>
        <dbReference type="ARBA" id="ARBA00023004"/>
    </source>
</evidence>
<evidence type="ECO:0000256" key="6">
    <source>
        <dbReference type="ARBA" id="ARBA00023014"/>
    </source>
</evidence>
<proteinExistence type="predicted"/>
<dbReference type="GO" id="GO:0046872">
    <property type="term" value="F:metal ion binding"/>
    <property type="evidence" value="ECO:0007669"/>
    <property type="project" value="UniProtKB-KW"/>
</dbReference>
<feature type="domain" description="Radical SAM core" evidence="8">
    <location>
        <begin position="58"/>
        <end position="273"/>
    </location>
</feature>
<comment type="cofactor">
    <cofactor evidence="1">
        <name>[4Fe-4S] cluster</name>
        <dbReference type="ChEBI" id="CHEBI:49883"/>
    </cofactor>
</comment>
<dbReference type="SFLD" id="SFLDS00029">
    <property type="entry name" value="Radical_SAM"/>
    <property type="match status" value="1"/>
</dbReference>
<reference evidence="9 10" key="1">
    <citation type="submission" date="2018-11" db="EMBL/GenBank/DDBJ databases">
        <title>Sequencing the genomes of 1000 actinobacteria strains.</title>
        <authorList>
            <person name="Klenk H.-P."/>
        </authorList>
    </citation>
    <scope>NUCLEOTIDE SEQUENCE [LARGE SCALE GENOMIC DNA]</scope>
    <source>
        <strain evidence="9 10">DSM 13521</strain>
    </source>
</reference>
<dbReference type="AlphaFoldDB" id="A0A3N2DD29"/>
<dbReference type="GO" id="GO:0016829">
    <property type="term" value="F:lyase activity"/>
    <property type="evidence" value="ECO:0007669"/>
    <property type="project" value="UniProtKB-KW"/>
</dbReference>
<dbReference type="InterPro" id="IPR007197">
    <property type="entry name" value="rSAM"/>
</dbReference>